<dbReference type="EMBL" id="CAMAPF010001068">
    <property type="protein sequence ID" value="CAH9144557.1"/>
    <property type="molecule type" value="Genomic_DNA"/>
</dbReference>
<organism evidence="2 3">
    <name type="scientific">Cuscuta epithymum</name>
    <dbReference type="NCBI Taxonomy" id="186058"/>
    <lineage>
        <taxon>Eukaryota</taxon>
        <taxon>Viridiplantae</taxon>
        <taxon>Streptophyta</taxon>
        <taxon>Embryophyta</taxon>
        <taxon>Tracheophyta</taxon>
        <taxon>Spermatophyta</taxon>
        <taxon>Magnoliopsida</taxon>
        <taxon>eudicotyledons</taxon>
        <taxon>Gunneridae</taxon>
        <taxon>Pentapetalae</taxon>
        <taxon>asterids</taxon>
        <taxon>lamiids</taxon>
        <taxon>Solanales</taxon>
        <taxon>Convolvulaceae</taxon>
        <taxon>Cuscuteae</taxon>
        <taxon>Cuscuta</taxon>
        <taxon>Cuscuta subgen. Cuscuta</taxon>
    </lineage>
</organism>
<gene>
    <name evidence="1" type="ORF">CEPIT_LOCUS21527</name>
    <name evidence="2" type="ORF">CEPIT_LOCUS41531</name>
</gene>
<reference evidence="2" key="1">
    <citation type="submission" date="2022-07" db="EMBL/GenBank/DDBJ databases">
        <authorList>
            <person name="Macas J."/>
            <person name="Novak P."/>
            <person name="Neumann P."/>
        </authorList>
    </citation>
    <scope>NUCLEOTIDE SEQUENCE</scope>
</reference>
<protein>
    <recommendedName>
        <fullName evidence="4">CHCH domain-containing protein</fullName>
    </recommendedName>
</protein>
<sequence>MSSIAEGMGFGTGNAFAHRMVDAVFGPRIVKHENDVTSASPPPTSTIDSQVCSVQTQTFHDCLNSNGDDISKCQVYMNMSECKRNSMLNA</sequence>
<name>A0AAV0GB03_9ASTE</name>
<evidence type="ECO:0000313" key="2">
    <source>
        <dbReference type="EMBL" id="CAH9144557.1"/>
    </source>
</evidence>
<dbReference type="PANTHER" id="PTHR13523:SF2">
    <property type="entry name" value="COILED-COIL-HELIX-COILED-COIL-HELIX DOMAIN CONTAINING 2, ISOFORM A-RELATED"/>
    <property type="match status" value="1"/>
</dbReference>
<accession>A0AAV0GB03</accession>
<dbReference type="PANTHER" id="PTHR13523">
    <property type="entry name" value="COILED-COIL-HELIX-COILED-COIL-HELIX DOMAIN CONTAINING 2/NUR77"/>
    <property type="match status" value="1"/>
</dbReference>
<dbReference type="GO" id="GO:0007005">
    <property type="term" value="P:mitochondrion organization"/>
    <property type="evidence" value="ECO:0007669"/>
    <property type="project" value="InterPro"/>
</dbReference>
<proteinExistence type="predicted"/>
<dbReference type="GO" id="GO:0005634">
    <property type="term" value="C:nucleus"/>
    <property type="evidence" value="ECO:0007669"/>
    <property type="project" value="TreeGrafter"/>
</dbReference>
<dbReference type="Proteomes" id="UP001152523">
    <property type="component" value="Unassembled WGS sequence"/>
</dbReference>
<dbReference type="GO" id="GO:0005739">
    <property type="term" value="C:mitochondrion"/>
    <property type="evidence" value="ECO:0007669"/>
    <property type="project" value="TreeGrafter"/>
</dbReference>
<dbReference type="AlphaFoldDB" id="A0AAV0GB03"/>
<comment type="caution">
    <text evidence="2">The sequence shown here is derived from an EMBL/GenBank/DDBJ whole genome shotgun (WGS) entry which is preliminary data.</text>
</comment>
<evidence type="ECO:0000313" key="3">
    <source>
        <dbReference type="Proteomes" id="UP001152523"/>
    </source>
</evidence>
<keyword evidence="3" id="KW-1185">Reference proteome</keyword>
<dbReference type="InterPro" id="IPR055304">
    <property type="entry name" value="CHCHD2/10-like"/>
</dbReference>
<evidence type="ECO:0008006" key="4">
    <source>
        <dbReference type="Google" id="ProtNLM"/>
    </source>
</evidence>
<evidence type="ECO:0000313" key="1">
    <source>
        <dbReference type="EMBL" id="CAH9116571.1"/>
    </source>
</evidence>
<dbReference type="EMBL" id="CAMAPF010000282">
    <property type="protein sequence ID" value="CAH9116571.1"/>
    <property type="molecule type" value="Genomic_DNA"/>
</dbReference>